<feature type="domain" description="Mga helix-turn-helix" evidence="1">
    <location>
        <begin position="76"/>
        <end position="161"/>
    </location>
</feature>
<accession>A0A508YZC6</accession>
<dbReference type="Proteomes" id="UP000552935">
    <property type="component" value="Unassembled WGS sequence"/>
</dbReference>
<dbReference type="InterPro" id="IPR007737">
    <property type="entry name" value="Mga_HTH"/>
</dbReference>
<dbReference type="Pfam" id="PF05043">
    <property type="entry name" value="Mga"/>
    <property type="match status" value="1"/>
</dbReference>
<reference evidence="3 4" key="1">
    <citation type="submission" date="2019-04" db="EMBL/GenBank/DDBJ databases">
        <title>Genome Announcement to Ensure Probiotic Safety of Lactobacillus rhamnosus UBLR-58.</title>
        <authorList>
            <person name="Sulthana A."/>
            <person name="Lakshmi S.G."/>
            <person name="Madempudi R.S."/>
        </authorList>
    </citation>
    <scope>NUCLEOTIDE SEQUENCE [LARGE SCALE GENOMIC DNA]</scope>
    <source>
        <strain evidence="3 4">UBLR-58</strain>
    </source>
</reference>
<comment type="caution">
    <text evidence="2">The sequence shown here is derived from an EMBL/GenBank/DDBJ whole genome shotgun (WGS) entry which is preliminary data.</text>
</comment>
<dbReference type="RefSeq" id="WP_014571405.1">
    <property type="nucleotide sequence ID" value="NZ_CABFNI010000021.1"/>
</dbReference>
<gene>
    <name evidence="3" type="ORF">E6L36_05685</name>
    <name evidence="2" type="ORF">H0N82_02915</name>
</gene>
<organism evidence="2 5">
    <name type="scientific">Lacticaseibacillus rhamnosus</name>
    <name type="common">Lactobacillus rhamnosus</name>
    <dbReference type="NCBI Taxonomy" id="47715"/>
    <lineage>
        <taxon>Bacteria</taxon>
        <taxon>Bacillati</taxon>
        <taxon>Bacillota</taxon>
        <taxon>Bacilli</taxon>
        <taxon>Lactobacillales</taxon>
        <taxon>Lactobacillaceae</taxon>
        <taxon>Lacticaseibacillus</taxon>
    </lineage>
</organism>
<sequence>MFEASFFDRHSLINYQLFRAMKTLPQTTLSINALSRATGLSYSQTYTAFQTVLVQLNQMIPAETIDEANFAQFLGNVTINQYRFALLKESLPFVFFDDVFKNPHPDFHTFKEVHQTSVSTLRRRITPFRDYLADNGVNLNSTTWAIEGDELHIRLAMFTFFMLAYRGAGWPFSAEEEKQAKTLLTVINQTDPDFLLMPVEPMSKEALVVLAIQLMRIKQGHPLLPNRRMQLLFSGHEDLPDLIFTSEQFPNLSDSQLKAEKQFYYFMRLYFMTVTRQPQKIDRQLLTHFGETDNLVNRFVTGLVDHLNDQLKKTDRQPIAESQVMIANLYRLSFNEYVLNGRFSQRLDFAQSLYDEADSSTLATAIQRYLKQIPKSMPESVFADFPDQFISGLYLLVSDNYPELNHDMQMIVNVLIEHDSFAKRDLLDFLNDLGFIRVVPPVEAVKPDLIITSITKPKRVIPRLGHPFDPTTPLITWMPEPTDLDYFHLYQRLKQLQRQHRSTARS</sequence>
<evidence type="ECO:0000313" key="3">
    <source>
        <dbReference type="EMBL" id="THC79929.1"/>
    </source>
</evidence>
<reference evidence="2 5" key="2">
    <citation type="submission" date="2020-07" db="EMBL/GenBank/DDBJ databases">
        <title>Organ Donor 1.</title>
        <authorList>
            <person name="Marsh A.J."/>
            <person name="Azcarate-Peril M.A."/>
        </authorList>
    </citation>
    <scope>NUCLEOTIDE SEQUENCE [LARGE SCALE GENOMIC DNA]</scope>
    <source>
        <strain evidence="2 5">AMC0712</strain>
    </source>
</reference>
<dbReference type="EMBL" id="JACCKI010000002">
    <property type="protein sequence ID" value="NZA04089.1"/>
    <property type="molecule type" value="Genomic_DNA"/>
</dbReference>
<evidence type="ECO:0000259" key="1">
    <source>
        <dbReference type="Pfam" id="PF05043"/>
    </source>
</evidence>
<name>A0A508YZC6_LACRH</name>
<evidence type="ECO:0000313" key="2">
    <source>
        <dbReference type="EMBL" id="NZA04089.1"/>
    </source>
</evidence>
<dbReference type="EMBL" id="SSHM01000001">
    <property type="protein sequence ID" value="THC79929.1"/>
    <property type="molecule type" value="Genomic_DNA"/>
</dbReference>
<dbReference type="Proteomes" id="UP000307517">
    <property type="component" value="Unassembled WGS sequence"/>
</dbReference>
<evidence type="ECO:0000313" key="5">
    <source>
        <dbReference type="Proteomes" id="UP000552935"/>
    </source>
</evidence>
<proteinExistence type="predicted"/>
<protein>
    <submittedName>
        <fullName evidence="2">Helix-turn-helix domain-containing protein</fullName>
    </submittedName>
    <submittedName>
        <fullName evidence="3">Transcriptional regulator</fullName>
    </submittedName>
</protein>
<dbReference type="AlphaFoldDB" id="A0A508YZC6"/>
<evidence type="ECO:0000313" key="4">
    <source>
        <dbReference type="Proteomes" id="UP000307517"/>
    </source>
</evidence>